<sequence>MHYPSIVGANGQIAPENISLNGGWKPIDVNEPVGVSIHQDLGQVLVSTMPGHSWMLESDLRRGTFTLDGQPADGGHSVRVEVGIAPAEAVRSVARWWRTISEPVLISPRLGRAIFDIPEPEGPLDETDDVPI</sequence>
<feature type="non-terminal residue" evidence="1">
    <location>
        <position position="1"/>
    </location>
</feature>
<protein>
    <submittedName>
        <fullName evidence="1">Uncharacterized protein</fullName>
    </submittedName>
</protein>
<accession>A0A383BSK3</accession>
<dbReference type="AlphaFoldDB" id="A0A383BSK3"/>
<organism evidence="1">
    <name type="scientific">marine metagenome</name>
    <dbReference type="NCBI Taxonomy" id="408172"/>
    <lineage>
        <taxon>unclassified sequences</taxon>
        <taxon>metagenomes</taxon>
        <taxon>ecological metagenomes</taxon>
    </lineage>
</organism>
<gene>
    <name evidence="1" type="ORF">METZ01_LOCUS475674</name>
</gene>
<dbReference type="EMBL" id="UINC01202831">
    <property type="protein sequence ID" value="SVE22820.1"/>
    <property type="molecule type" value="Genomic_DNA"/>
</dbReference>
<proteinExistence type="predicted"/>
<reference evidence="1" key="1">
    <citation type="submission" date="2018-05" db="EMBL/GenBank/DDBJ databases">
        <authorList>
            <person name="Lanie J.A."/>
            <person name="Ng W.-L."/>
            <person name="Kazmierczak K.M."/>
            <person name="Andrzejewski T.M."/>
            <person name="Davidsen T.M."/>
            <person name="Wayne K.J."/>
            <person name="Tettelin H."/>
            <person name="Glass J.I."/>
            <person name="Rusch D."/>
            <person name="Podicherti R."/>
            <person name="Tsui H.-C.T."/>
            <person name="Winkler M.E."/>
        </authorList>
    </citation>
    <scope>NUCLEOTIDE SEQUENCE</scope>
</reference>
<feature type="non-terminal residue" evidence="1">
    <location>
        <position position="132"/>
    </location>
</feature>
<name>A0A383BSK3_9ZZZZ</name>
<evidence type="ECO:0000313" key="1">
    <source>
        <dbReference type="EMBL" id="SVE22820.1"/>
    </source>
</evidence>